<evidence type="ECO:0000313" key="3">
    <source>
        <dbReference type="Proteomes" id="UP001207736"/>
    </source>
</evidence>
<evidence type="ECO:0000313" key="2">
    <source>
        <dbReference type="EMBL" id="GJM52852.1"/>
    </source>
</evidence>
<proteinExistence type="predicted"/>
<evidence type="ECO:0000313" key="4">
    <source>
        <dbReference type="Proteomes" id="UP001208692"/>
    </source>
</evidence>
<protein>
    <submittedName>
        <fullName evidence="1">Uncharacterized protein</fullName>
    </submittedName>
</protein>
<keyword evidence="4" id="KW-1185">Reference proteome</keyword>
<sequence>MEVEGNVLWWKVGNNTGVWLRISQWGSNLYLAFWSAYNNSQYRAYRYTTKGENKDFLRIYTISEKLVWRILKMF</sequence>
<organism evidence="1 3">
    <name type="scientific">Capnocytophaga catalasegens</name>
    <dbReference type="NCBI Taxonomy" id="1004260"/>
    <lineage>
        <taxon>Bacteria</taxon>
        <taxon>Pseudomonadati</taxon>
        <taxon>Bacteroidota</taxon>
        <taxon>Flavobacteriia</taxon>
        <taxon>Flavobacteriales</taxon>
        <taxon>Flavobacteriaceae</taxon>
        <taxon>Capnocytophaga</taxon>
    </lineage>
</organism>
<accession>A0AAV5AQ86</accession>
<gene>
    <name evidence="1" type="ORF">RCZ15_04580</name>
    <name evidence="2" type="ORF">RCZ16_11690</name>
</gene>
<dbReference type="Proteomes" id="UP001208692">
    <property type="component" value="Unassembled WGS sequence"/>
</dbReference>
<dbReference type="Proteomes" id="UP001207736">
    <property type="component" value="Unassembled WGS sequence"/>
</dbReference>
<evidence type="ECO:0000313" key="1">
    <source>
        <dbReference type="EMBL" id="GJM49483.1"/>
    </source>
</evidence>
<dbReference type="EMBL" id="BQKB01000019">
    <property type="protein sequence ID" value="GJM52852.1"/>
    <property type="molecule type" value="Genomic_DNA"/>
</dbReference>
<dbReference type="RefSeq" id="WP_264847393.1">
    <property type="nucleotide sequence ID" value="NZ_BPMA01000054.1"/>
</dbReference>
<dbReference type="AlphaFoldDB" id="A0AAV5AQ86"/>
<comment type="caution">
    <text evidence="1">The sequence shown here is derived from an EMBL/GenBank/DDBJ whole genome shotgun (WGS) entry which is preliminary data.</text>
</comment>
<dbReference type="EMBL" id="BQKA01000008">
    <property type="protein sequence ID" value="GJM49483.1"/>
    <property type="molecule type" value="Genomic_DNA"/>
</dbReference>
<reference evidence="1 4" key="1">
    <citation type="submission" date="2021-11" db="EMBL/GenBank/DDBJ databases">
        <title>Draft genome sequence of Capnocytophaga sp. strain KC07075 isolated from cat oral cavity.</title>
        <authorList>
            <person name="Suzuki M."/>
            <person name="Imaoka K."/>
            <person name="Kimura M."/>
            <person name="Morikawa S."/>
            <person name="Maeda K."/>
        </authorList>
    </citation>
    <scope>NUCLEOTIDE SEQUENCE</scope>
    <source>
        <strain evidence="1">KC07075</strain>
        <strain evidence="2 4">KC07079</strain>
    </source>
</reference>
<name>A0AAV5AQ86_9FLAO</name>